<reference evidence="1" key="1">
    <citation type="journal article" date="2020" name="Nature">
        <title>Giant virus diversity and host interactions through global metagenomics.</title>
        <authorList>
            <person name="Schulz F."/>
            <person name="Roux S."/>
            <person name="Paez-Espino D."/>
            <person name="Jungbluth S."/>
            <person name="Walsh D.A."/>
            <person name="Denef V.J."/>
            <person name="McMahon K.D."/>
            <person name="Konstantinidis K.T."/>
            <person name="Eloe-Fadrosh E.A."/>
            <person name="Kyrpides N.C."/>
            <person name="Woyke T."/>
        </authorList>
    </citation>
    <scope>NUCLEOTIDE SEQUENCE</scope>
    <source>
        <strain evidence="1">GVMAG-M-3300023184-178</strain>
    </source>
</reference>
<protein>
    <submittedName>
        <fullName evidence="1">Uncharacterized protein</fullName>
    </submittedName>
</protein>
<evidence type="ECO:0000313" key="1">
    <source>
        <dbReference type="EMBL" id="QHT85118.1"/>
    </source>
</evidence>
<dbReference type="EMBL" id="MN740032">
    <property type="protein sequence ID" value="QHT85118.1"/>
    <property type="molecule type" value="Genomic_DNA"/>
</dbReference>
<sequence length="49" mass="6011">MRYKCSISRQMNFEQLTTNLQKIDSDGIMKYYVNVKYPFIEKIMMFILH</sequence>
<organism evidence="1">
    <name type="scientific">viral metagenome</name>
    <dbReference type="NCBI Taxonomy" id="1070528"/>
    <lineage>
        <taxon>unclassified sequences</taxon>
        <taxon>metagenomes</taxon>
        <taxon>organismal metagenomes</taxon>
    </lineage>
</organism>
<name>A0A6C0HWJ2_9ZZZZ</name>
<accession>A0A6C0HWJ2</accession>
<dbReference type="AlphaFoldDB" id="A0A6C0HWJ2"/>
<proteinExistence type="predicted"/>